<keyword evidence="2" id="KW-1185">Reference proteome</keyword>
<dbReference type="EMBL" id="VRVR01000049">
    <property type="protein sequence ID" value="KAF0852263.1"/>
    <property type="molecule type" value="Genomic_DNA"/>
</dbReference>
<accession>A0A8K0AGT7</accession>
<evidence type="ECO:0000313" key="1">
    <source>
        <dbReference type="EMBL" id="KAF0852263.1"/>
    </source>
</evidence>
<gene>
    <name evidence="1" type="ORF">ANDGO_00862</name>
</gene>
<proteinExistence type="predicted"/>
<evidence type="ECO:0000313" key="2">
    <source>
        <dbReference type="Proteomes" id="UP000799049"/>
    </source>
</evidence>
<reference evidence="1" key="1">
    <citation type="submission" date="2019-09" db="EMBL/GenBank/DDBJ databases">
        <title>The Mitochondrial Proteome of the Jakobid, Andalucia godoyi, a Protist With the Most Gene-Rich and Bacteria-Like Mitochondrial Genome.</title>
        <authorList>
            <person name="Gray M.W."/>
            <person name="Burger G."/>
            <person name="Derelle R."/>
            <person name="Klimes V."/>
            <person name="Leger M."/>
            <person name="Sarrasin M."/>
            <person name="Vlcek C."/>
            <person name="Roger A.J."/>
            <person name="Elias M."/>
            <person name="Lang B.F."/>
        </authorList>
    </citation>
    <scope>NUCLEOTIDE SEQUENCE</scope>
    <source>
        <strain evidence="1">And28</strain>
    </source>
</reference>
<comment type="caution">
    <text evidence="1">The sequence shown here is derived from an EMBL/GenBank/DDBJ whole genome shotgun (WGS) entry which is preliminary data.</text>
</comment>
<sequence length="78" mass="8700">MEQDMYLPEGEEQVEMTFSDLTTSQKAQYAGLVGFGISKLLIRFGLLPGMLLYSMYKLKPSTSLIELVLPFPSALPPQ</sequence>
<dbReference type="AlphaFoldDB" id="A0A8K0AGT7"/>
<dbReference type="Proteomes" id="UP000799049">
    <property type="component" value="Unassembled WGS sequence"/>
</dbReference>
<organism evidence="1 2">
    <name type="scientific">Andalucia godoyi</name>
    <name type="common">Flagellate</name>
    <dbReference type="NCBI Taxonomy" id="505711"/>
    <lineage>
        <taxon>Eukaryota</taxon>
        <taxon>Discoba</taxon>
        <taxon>Jakobida</taxon>
        <taxon>Andalucina</taxon>
        <taxon>Andaluciidae</taxon>
        <taxon>Andalucia</taxon>
    </lineage>
</organism>
<protein>
    <submittedName>
        <fullName evidence="1">Uncharacterized protein</fullName>
    </submittedName>
</protein>
<name>A0A8K0AGT7_ANDGO</name>